<comment type="caution">
    <text evidence="2">The sequence shown here is derived from an EMBL/GenBank/DDBJ whole genome shotgun (WGS) entry which is preliminary data.</text>
</comment>
<gene>
    <name evidence="2" type="ORF">ESB13_17490</name>
</gene>
<dbReference type="RefSeq" id="WP_129004915.1">
    <property type="nucleotide sequence ID" value="NZ_SDHZ01000002.1"/>
</dbReference>
<feature type="chain" id="PRO_5020562361" evidence="1">
    <location>
        <begin position="31"/>
        <end position="122"/>
    </location>
</feature>
<dbReference type="Proteomes" id="UP000290545">
    <property type="component" value="Unassembled WGS sequence"/>
</dbReference>
<dbReference type="AlphaFoldDB" id="A0A4Q1D7D7"/>
<name>A0A4Q1D7D7_9BACT</name>
<sequence length="122" mass="13199">MKLYRPKPLALLCAAGVLALVSCGSSHVTAGKAIYYPSAQLQRISNESAQPDLYGWQSPDADNDYVAVTNLLNGKKVRAQILMKRTAENGTVIISISKKTAEALGMVYTGLAPVEIKYKRTL</sequence>
<dbReference type="EMBL" id="SDHZ01000002">
    <property type="protein sequence ID" value="RXK83863.1"/>
    <property type="molecule type" value="Genomic_DNA"/>
</dbReference>
<dbReference type="OrthoDB" id="676334at2"/>
<keyword evidence="1" id="KW-0732">Signal</keyword>
<feature type="signal peptide" evidence="1">
    <location>
        <begin position="1"/>
        <end position="30"/>
    </location>
</feature>
<accession>A0A4Q1D7D7</accession>
<dbReference type="PROSITE" id="PS51257">
    <property type="entry name" value="PROKAR_LIPOPROTEIN"/>
    <property type="match status" value="1"/>
</dbReference>
<dbReference type="InterPro" id="IPR036908">
    <property type="entry name" value="RlpA-like_sf"/>
</dbReference>
<keyword evidence="3" id="KW-1185">Reference proteome</keyword>
<evidence type="ECO:0000256" key="1">
    <source>
        <dbReference type="SAM" id="SignalP"/>
    </source>
</evidence>
<evidence type="ECO:0000313" key="2">
    <source>
        <dbReference type="EMBL" id="RXK83863.1"/>
    </source>
</evidence>
<protein>
    <submittedName>
        <fullName evidence="2">Uncharacterized protein</fullName>
    </submittedName>
</protein>
<evidence type="ECO:0000313" key="3">
    <source>
        <dbReference type="Proteomes" id="UP000290545"/>
    </source>
</evidence>
<dbReference type="Gene3D" id="2.40.40.10">
    <property type="entry name" value="RlpA-like domain"/>
    <property type="match status" value="1"/>
</dbReference>
<reference evidence="2 3" key="1">
    <citation type="submission" date="2019-01" db="EMBL/GenBank/DDBJ databases">
        <title>Filimonas sp. strain TTM-71.</title>
        <authorList>
            <person name="Chen W.-M."/>
        </authorList>
    </citation>
    <scope>NUCLEOTIDE SEQUENCE [LARGE SCALE GENOMIC DNA]</scope>
    <source>
        <strain evidence="2 3">TTM-71</strain>
    </source>
</reference>
<proteinExistence type="predicted"/>
<organism evidence="2 3">
    <name type="scientific">Filimonas effusa</name>
    <dbReference type="NCBI Taxonomy" id="2508721"/>
    <lineage>
        <taxon>Bacteria</taxon>
        <taxon>Pseudomonadati</taxon>
        <taxon>Bacteroidota</taxon>
        <taxon>Chitinophagia</taxon>
        <taxon>Chitinophagales</taxon>
        <taxon>Chitinophagaceae</taxon>
        <taxon>Filimonas</taxon>
    </lineage>
</organism>